<evidence type="ECO:0000313" key="3">
    <source>
        <dbReference type="Proteomes" id="UP001497497"/>
    </source>
</evidence>
<evidence type="ECO:0000313" key="2">
    <source>
        <dbReference type="EMBL" id="CAL1535864.1"/>
    </source>
</evidence>
<accession>A0AAV2HP79</accession>
<feature type="signal peptide" evidence="1">
    <location>
        <begin position="1"/>
        <end position="20"/>
    </location>
</feature>
<reference evidence="2 3" key="1">
    <citation type="submission" date="2024-04" db="EMBL/GenBank/DDBJ databases">
        <authorList>
            <consortium name="Genoscope - CEA"/>
            <person name="William W."/>
        </authorList>
    </citation>
    <scope>NUCLEOTIDE SEQUENCE [LARGE SCALE GENOMIC DNA]</scope>
</reference>
<name>A0AAV2HP79_LYMST</name>
<dbReference type="Proteomes" id="UP001497497">
    <property type="component" value="Unassembled WGS sequence"/>
</dbReference>
<organism evidence="2 3">
    <name type="scientific">Lymnaea stagnalis</name>
    <name type="common">Great pond snail</name>
    <name type="synonym">Helix stagnalis</name>
    <dbReference type="NCBI Taxonomy" id="6523"/>
    <lineage>
        <taxon>Eukaryota</taxon>
        <taxon>Metazoa</taxon>
        <taxon>Spiralia</taxon>
        <taxon>Lophotrochozoa</taxon>
        <taxon>Mollusca</taxon>
        <taxon>Gastropoda</taxon>
        <taxon>Heterobranchia</taxon>
        <taxon>Euthyneura</taxon>
        <taxon>Panpulmonata</taxon>
        <taxon>Hygrophila</taxon>
        <taxon>Lymnaeoidea</taxon>
        <taxon>Lymnaeidae</taxon>
        <taxon>Lymnaea</taxon>
    </lineage>
</organism>
<protein>
    <submittedName>
        <fullName evidence="2">Uncharacterized protein</fullName>
    </submittedName>
</protein>
<dbReference type="AlphaFoldDB" id="A0AAV2HP79"/>
<comment type="caution">
    <text evidence="2">The sequence shown here is derived from an EMBL/GenBank/DDBJ whole genome shotgun (WGS) entry which is preliminary data.</text>
</comment>
<proteinExistence type="predicted"/>
<dbReference type="EMBL" id="CAXITT010000213">
    <property type="protein sequence ID" value="CAL1535864.1"/>
    <property type="molecule type" value="Genomic_DNA"/>
</dbReference>
<feature type="chain" id="PRO_5043483464" evidence="1">
    <location>
        <begin position="21"/>
        <end position="90"/>
    </location>
</feature>
<gene>
    <name evidence="2" type="ORF">GSLYS_00009824001</name>
</gene>
<evidence type="ECO:0000256" key="1">
    <source>
        <dbReference type="SAM" id="SignalP"/>
    </source>
</evidence>
<keyword evidence="1" id="KW-0732">Signal</keyword>
<sequence length="90" mass="9201">MLAFKVLLLTVVLLVVCTECQETSWKGGCRGTQYGCCDDGRTPAGGPNKENCVNAGFVGGCAGTRYGCCSDGVTSAAGDNGEECPDLIVS</sequence>
<keyword evidence="3" id="KW-1185">Reference proteome</keyword>